<dbReference type="OrthoDB" id="7855510at2"/>
<keyword evidence="1" id="KW-0472">Membrane</keyword>
<proteinExistence type="predicted"/>
<feature type="transmembrane region" description="Helical" evidence="1">
    <location>
        <begin position="72"/>
        <end position="92"/>
    </location>
</feature>
<keyword evidence="1" id="KW-0812">Transmembrane</keyword>
<reference evidence="2 3" key="1">
    <citation type="submission" date="2019-08" db="EMBL/GenBank/DDBJ databases">
        <authorList>
            <person name="Seo Y.L."/>
        </authorList>
    </citation>
    <scope>NUCLEOTIDE SEQUENCE [LARGE SCALE GENOMIC DNA]</scope>
    <source>
        <strain evidence="2 3">MaA-C15</strain>
    </source>
</reference>
<dbReference type="RefSeq" id="WP_148914004.1">
    <property type="nucleotide sequence ID" value="NZ_VSZS01000058.1"/>
</dbReference>
<dbReference type="AlphaFoldDB" id="A0A5D4GYX2"/>
<dbReference type="Proteomes" id="UP000323258">
    <property type="component" value="Unassembled WGS sequence"/>
</dbReference>
<dbReference type="EMBL" id="VSZS01000058">
    <property type="protein sequence ID" value="TYR33796.1"/>
    <property type="molecule type" value="Genomic_DNA"/>
</dbReference>
<evidence type="ECO:0000256" key="1">
    <source>
        <dbReference type="SAM" id="Phobius"/>
    </source>
</evidence>
<accession>A0A5D4GYX2</accession>
<evidence type="ECO:0000313" key="3">
    <source>
        <dbReference type="Proteomes" id="UP000323258"/>
    </source>
</evidence>
<dbReference type="InterPro" id="IPR008407">
    <property type="entry name" value="Brnchd-chn_aa_trnsp_AzlD"/>
</dbReference>
<reference evidence="2 3" key="2">
    <citation type="submission" date="2019-09" db="EMBL/GenBank/DDBJ databases">
        <title>Mesorhizobium sp. MaA-C15 isolated from Microcystis aeruginosa.</title>
        <authorList>
            <person name="Jeong S.E."/>
            <person name="Jin H.M."/>
            <person name="Jeon C.O."/>
        </authorList>
    </citation>
    <scope>NUCLEOTIDE SEQUENCE [LARGE SCALE GENOMIC DNA]</scope>
    <source>
        <strain evidence="2 3">MaA-C15</strain>
    </source>
</reference>
<keyword evidence="3" id="KW-1185">Reference proteome</keyword>
<feature type="transmembrane region" description="Helical" evidence="1">
    <location>
        <begin position="12"/>
        <end position="34"/>
    </location>
</feature>
<protein>
    <submittedName>
        <fullName evidence="2">AzlD domain-containing protein</fullName>
    </submittedName>
</protein>
<organism evidence="2 3">
    <name type="scientific">Neoaquamicrobium microcysteis</name>
    <dbReference type="NCBI Taxonomy" id="2682781"/>
    <lineage>
        <taxon>Bacteria</taxon>
        <taxon>Pseudomonadati</taxon>
        <taxon>Pseudomonadota</taxon>
        <taxon>Alphaproteobacteria</taxon>
        <taxon>Hyphomicrobiales</taxon>
        <taxon>Phyllobacteriaceae</taxon>
        <taxon>Neoaquamicrobium</taxon>
    </lineage>
</organism>
<sequence length="119" mass="12758">MTFDALDTWWWPYLFILIAGWFATNAWRFLGVYLGGRLREDTDALVMVRALATALVAAVIGNLIVFPSGALAAAPMALRMFAAAAGFATYLLVRKSVVAGILAAEAVLITGLYLIGFDG</sequence>
<gene>
    <name evidence="2" type="ORF">FY036_07045</name>
</gene>
<evidence type="ECO:0000313" key="2">
    <source>
        <dbReference type="EMBL" id="TYR33796.1"/>
    </source>
</evidence>
<comment type="caution">
    <text evidence="2">The sequence shown here is derived from an EMBL/GenBank/DDBJ whole genome shotgun (WGS) entry which is preliminary data.</text>
</comment>
<name>A0A5D4GYX2_9HYPH</name>
<dbReference type="Pfam" id="PF05437">
    <property type="entry name" value="AzlD"/>
    <property type="match status" value="1"/>
</dbReference>
<feature type="transmembrane region" description="Helical" evidence="1">
    <location>
        <begin position="46"/>
        <end position="66"/>
    </location>
</feature>
<feature type="transmembrane region" description="Helical" evidence="1">
    <location>
        <begin position="97"/>
        <end position="116"/>
    </location>
</feature>
<keyword evidence="1" id="KW-1133">Transmembrane helix</keyword>